<proteinExistence type="predicted"/>
<dbReference type="Proteomes" id="UP000050525">
    <property type="component" value="Unassembled WGS sequence"/>
</dbReference>
<sequence length="291" mass="33601">MPPDNEKDPFLSSHFLGGYRNRSIHLKRREMAATKNEPKAHKVQLQQKYWLKATSKTKLLQLQATCLDKVTEQEHYYDTALHELAMTQIWLSQKNQQWHLIVASQKQETRGNASTTELSPKMWNTLHLDTTDASRVKLHTHSLTKELPENGLTGSANMSKRDELHFHSNKATNGGIHMERTPTYAELVTEREIITYLAHFLHIGLTKEEERNMTVNDFLQLAGIQHYASYHHTKQVTYTLYGIYTIIIQMDEKTSKESATILVDTDILNVAECFEEIEKLASDLELQRQTP</sequence>
<keyword evidence="2" id="KW-1185">Reference proteome</keyword>
<dbReference type="EMBL" id="AKHW03004379">
    <property type="protein sequence ID" value="KYO29997.1"/>
    <property type="molecule type" value="Genomic_DNA"/>
</dbReference>
<dbReference type="SUPFAM" id="SSF55154">
    <property type="entry name" value="CYTH-like phosphatases"/>
    <property type="match status" value="1"/>
</dbReference>
<reference evidence="1 2" key="1">
    <citation type="journal article" date="2012" name="Genome Biol.">
        <title>Sequencing three crocodilian genomes to illuminate the evolution of archosaurs and amniotes.</title>
        <authorList>
            <person name="St John J.A."/>
            <person name="Braun E.L."/>
            <person name="Isberg S.R."/>
            <person name="Miles L.G."/>
            <person name="Chong A.Y."/>
            <person name="Gongora J."/>
            <person name="Dalzell P."/>
            <person name="Moran C."/>
            <person name="Bed'hom B."/>
            <person name="Abzhanov A."/>
            <person name="Burgess S.C."/>
            <person name="Cooksey A.M."/>
            <person name="Castoe T.A."/>
            <person name="Crawford N.G."/>
            <person name="Densmore L.D."/>
            <person name="Drew J.C."/>
            <person name="Edwards S.V."/>
            <person name="Faircloth B.C."/>
            <person name="Fujita M.K."/>
            <person name="Greenwold M.J."/>
            <person name="Hoffmann F.G."/>
            <person name="Howard J.M."/>
            <person name="Iguchi T."/>
            <person name="Janes D.E."/>
            <person name="Khan S.Y."/>
            <person name="Kohno S."/>
            <person name="de Koning A.J."/>
            <person name="Lance S.L."/>
            <person name="McCarthy F.M."/>
            <person name="McCormack J.E."/>
            <person name="Merchant M.E."/>
            <person name="Peterson D.G."/>
            <person name="Pollock D.D."/>
            <person name="Pourmand N."/>
            <person name="Raney B.J."/>
            <person name="Roessler K.A."/>
            <person name="Sanford J.R."/>
            <person name="Sawyer R.H."/>
            <person name="Schmidt C.J."/>
            <person name="Triplett E.W."/>
            <person name="Tuberville T.D."/>
            <person name="Venegas-Anaya M."/>
            <person name="Howard J.T."/>
            <person name="Jarvis E.D."/>
            <person name="Guillette L.J.Jr."/>
            <person name="Glenn T.C."/>
            <person name="Green R.E."/>
            <person name="Ray D.A."/>
        </authorList>
    </citation>
    <scope>NUCLEOTIDE SEQUENCE [LARGE SCALE GENOMIC DNA]</scope>
    <source>
        <strain evidence="1">KSC_2009_1</strain>
    </source>
</reference>
<dbReference type="GO" id="GO:0050333">
    <property type="term" value="F:thiamine triphosphate phosphatase activity"/>
    <property type="evidence" value="ECO:0007669"/>
    <property type="project" value="InterPro"/>
</dbReference>
<comment type="caution">
    <text evidence="1">The sequence shown here is derived from an EMBL/GenBank/DDBJ whole genome shotgun (WGS) entry which is preliminary data.</text>
</comment>
<gene>
    <name evidence="1" type="ORF">Y1Q_0005426</name>
</gene>
<dbReference type="PANTHER" id="PTHR14586">
    <property type="entry name" value="THIAMINE-TRIPHOSPHATASE"/>
    <property type="match status" value="1"/>
</dbReference>
<organism evidence="1 2">
    <name type="scientific">Alligator mississippiensis</name>
    <name type="common">American alligator</name>
    <dbReference type="NCBI Taxonomy" id="8496"/>
    <lineage>
        <taxon>Eukaryota</taxon>
        <taxon>Metazoa</taxon>
        <taxon>Chordata</taxon>
        <taxon>Craniata</taxon>
        <taxon>Vertebrata</taxon>
        <taxon>Euteleostomi</taxon>
        <taxon>Archelosauria</taxon>
        <taxon>Archosauria</taxon>
        <taxon>Crocodylia</taxon>
        <taxon>Alligatoridae</taxon>
        <taxon>Alligatorinae</taxon>
        <taxon>Alligator</taxon>
    </lineage>
</organism>
<evidence type="ECO:0000313" key="2">
    <source>
        <dbReference type="Proteomes" id="UP000050525"/>
    </source>
</evidence>
<dbReference type="InterPro" id="IPR033469">
    <property type="entry name" value="CYTH-like_dom_sf"/>
</dbReference>
<dbReference type="Gene3D" id="2.40.320.10">
    <property type="entry name" value="Hypothetical Protein Pfu-838710-001"/>
    <property type="match status" value="1"/>
</dbReference>
<dbReference type="GO" id="GO:0000287">
    <property type="term" value="F:magnesium ion binding"/>
    <property type="evidence" value="ECO:0007669"/>
    <property type="project" value="TreeGrafter"/>
</dbReference>
<protein>
    <submittedName>
        <fullName evidence="1">Uncharacterized protein</fullName>
    </submittedName>
</protein>
<name>A0A151MZR1_ALLMI</name>
<dbReference type="AlphaFoldDB" id="A0A151MZR1"/>
<accession>A0A151MZR1</accession>
<evidence type="ECO:0000313" key="1">
    <source>
        <dbReference type="EMBL" id="KYO29997.1"/>
    </source>
</evidence>
<dbReference type="GO" id="GO:0042357">
    <property type="term" value="P:thiamine diphosphate metabolic process"/>
    <property type="evidence" value="ECO:0007669"/>
    <property type="project" value="TreeGrafter"/>
</dbReference>
<dbReference type="PANTHER" id="PTHR14586:SF1">
    <property type="entry name" value="THIAMINE-TRIPHOSPHATASE"/>
    <property type="match status" value="1"/>
</dbReference>
<dbReference type="InterPro" id="IPR039582">
    <property type="entry name" value="THTPA"/>
</dbReference>